<dbReference type="AlphaFoldDB" id="X6PFL8"/>
<name>X6PFL8_RETFI</name>
<accession>X6PFL8</accession>
<protein>
    <submittedName>
        <fullName evidence="2">Uncharacterized protein</fullName>
    </submittedName>
</protein>
<keyword evidence="3" id="KW-1185">Reference proteome</keyword>
<gene>
    <name evidence="2" type="ORF">RFI_00590</name>
</gene>
<evidence type="ECO:0000256" key="1">
    <source>
        <dbReference type="SAM" id="MobiDB-lite"/>
    </source>
</evidence>
<feature type="region of interest" description="Disordered" evidence="1">
    <location>
        <begin position="1"/>
        <end position="20"/>
    </location>
</feature>
<evidence type="ECO:0000313" key="2">
    <source>
        <dbReference type="EMBL" id="ETO36472.1"/>
    </source>
</evidence>
<reference evidence="2 3" key="1">
    <citation type="journal article" date="2013" name="Curr. Biol.">
        <title>The Genome of the Foraminiferan Reticulomyxa filosa.</title>
        <authorList>
            <person name="Glockner G."/>
            <person name="Hulsmann N."/>
            <person name="Schleicher M."/>
            <person name="Noegel A.A."/>
            <person name="Eichinger L."/>
            <person name="Gallinger C."/>
            <person name="Pawlowski J."/>
            <person name="Sierra R."/>
            <person name="Euteneuer U."/>
            <person name="Pillet L."/>
            <person name="Moustafa A."/>
            <person name="Platzer M."/>
            <person name="Groth M."/>
            <person name="Szafranski K."/>
            <person name="Schliwa M."/>
        </authorList>
    </citation>
    <scope>NUCLEOTIDE SEQUENCE [LARGE SCALE GENOMIC DNA]</scope>
</reference>
<proteinExistence type="predicted"/>
<evidence type="ECO:0000313" key="3">
    <source>
        <dbReference type="Proteomes" id="UP000023152"/>
    </source>
</evidence>
<organism evidence="2 3">
    <name type="scientific">Reticulomyxa filosa</name>
    <dbReference type="NCBI Taxonomy" id="46433"/>
    <lineage>
        <taxon>Eukaryota</taxon>
        <taxon>Sar</taxon>
        <taxon>Rhizaria</taxon>
        <taxon>Retaria</taxon>
        <taxon>Foraminifera</taxon>
        <taxon>Monothalamids</taxon>
        <taxon>Reticulomyxidae</taxon>
        <taxon>Reticulomyxa</taxon>
    </lineage>
</organism>
<dbReference type="Proteomes" id="UP000023152">
    <property type="component" value="Unassembled WGS sequence"/>
</dbReference>
<comment type="caution">
    <text evidence="2">The sequence shown here is derived from an EMBL/GenBank/DDBJ whole genome shotgun (WGS) entry which is preliminary data.</text>
</comment>
<sequence length="181" mass="21867">MYAKDSLKRSRPQDDCANEHERISKKQRLEILQKEKKKYWTKENKKILKDYFCRTSPSLVFTPVNGKKLTELMIKDLWKKLKAFLQSWKTLFAFHNQVKMDEFDTTIKYASGKGEFVRSEDVKRALEDVFIQYRKYFKNPHADQPQFQNLYAFENEIKETRKITEFIIIGGDWHPFAWLQR</sequence>
<dbReference type="OrthoDB" id="7764411at2759"/>
<dbReference type="EMBL" id="ASPP01000625">
    <property type="protein sequence ID" value="ETO36472.1"/>
    <property type="molecule type" value="Genomic_DNA"/>
</dbReference>